<feature type="non-terminal residue" evidence="2">
    <location>
        <position position="1"/>
    </location>
</feature>
<reference evidence="2" key="1">
    <citation type="submission" date="2020-02" db="EMBL/GenBank/DDBJ databases">
        <authorList>
            <person name="Meier V. D."/>
        </authorList>
    </citation>
    <scope>NUCLEOTIDE SEQUENCE</scope>
    <source>
        <strain evidence="2">AVDCRST_MAG93</strain>
    </source>
</reference>
<gene>
    <name evidence="2" type="ORF">AVDCRST_MAG93-3741</name>
</gene>
<organism evidence="2">
    <name type="scientific">uncultured Chloroflexia bacterium</name>
    <dbReference type="NCBI Taxonomy" id="1672391"/>
    <lineage>
        <taxon>Bacteria</taxon>
        <taxon>Bacillati</taxon>
        <taxon>Chloroflexota</taxon>
        <taxon>Chloroflexia</taxon>
        <taxon>environmental samples</taxon>
    </lineage>
</organism>
<proteinExistence type="predicted"/>
<name>A0A6J4JVU8_9CHLR</name>
<dbReference type="EMBL" id="CADCTR010001273">
    <property type="protein sequence ID" value="CAA9288845.1"/>
    <property type="molecule type" value="Genomic_DNA"/>
</dbReference>
<feature type="region of interest" description="Disordered" evidence="1">
    <location>
        <begin position="1"/>
        <end position="28"/>
    </location>
</feature>
<sequence>GAGGPADREQADLLGEQRPDHPPRAHRL</sequence>
<evidence type="ECO:0000313" key="2">
    <source>
        <dbReference type="EMBL" id="CAA9288845.1"/>
    </source>
</evidence>
<feature type="non-terminal residue" evidence="2">
    <location>
        <position position="28"/>
    </location>
</feature>
<protein>
    <submittedName>
        <fullName evidence="2">Uncharacterized protein</fullName>
    </submittedName>
</protein>
<evidence type="ECO:0000256" key="1">
    <source>
        <dbReference type="SAM" id="MobiDB-lite"/>
    </source>
</evidence>
<accession>A0A6J4JVU8</accession>
<dbReference type="AlphaFoldDB" id="A0A6J4JVU8"/>